<dbReference type="Proteomes" id="UP000663903">
    <property type="component" value="Chromosome"/>
</dbReference>
<comment type="subcellular location">
    <subcellularLocation>
        <location evidence="1">Membrane</location>
        <topology evidence="1">Multi-pass membrane protein</topology>
    </subcellularLocation>
</comment>
<evidence type="ECO:0000313" key="6">
    <source>
        <dbReference type="EMBL" id="QTD45791.1"/>
    </source>
</evidence>
<feature type="transmembrane region" description="Helical" evidence="5">
    <location>
        <begin position="287"/>
        <end position="310"/>
    </location>
</feature>
<dbReference type="Pfam" id="PF03595">
    <property type="entry name" value="SLAC1"/>
    <property type="match status" value="1"/>
</dbReference>
<feature type="transmembrane region" description="Helical" evidence="5">
    <location>
        <begin position="231"/>
        <end position="249"/>
    </location>
</feature>
<evidence type="ECO:0000256" key="5">
    <source>
        <dbReference type="SAM" id="Phobius"/>
    </source>
</evidence>
<dbReference type="EMBL" id="CP071796">
    <property type="protein sequence ID" value="QTD45791.1"/>
    <property type="molecule type" value="Genomic_DNA"/>
</dbReference>
<name>A0A975CIM8_9BURK</name>
<feature type="transmembrane region" description="Helical" evidence="5">
    <location>
        <begin position="261"/>
        <end position="281"/>
    </location>
</feature>
<reference evidence="6" key="1">
    <citation type="submission" date="2021-03" db="EMBL/GenBank/DDBJ databases">
        <title>Ottowia sp. 27C isolated from the cloaca of a Giant Asian pond turtle (Heosemys grandis).</title>
        <authorList>
            <person name="Spergser J."/>
            <person name="Busse H.-J."/>
        </authorList>
    </citation>
    <scope>NUCLEOTIDE SEQUENCE</scope>
    <source>
        <strain evidence="6">27C</strain>
    </source>
</reference>
<evidence type="ECO:0000256" key="2">
    <source>
        <dbReference type="ARBA" id="ARBA00022692"/>
    </source>
</evidence>
<dbReference type="InterPro" id="IPR052951">
    <property type="entry name" value="Tellurite_res_ion_channel"/>
</dbReference>
<keyword evidence="7" id="KW-1185">Reference proteome</keyword>
<dbReference type="GO" id="GO:0046583">
    <property type="term" value="F:monoatomic cation efflux transmembrane transporter activity"/>
    <property type="evidence" value="ECO:0007669"/>
    <property type="project" value="TreeGrafter"/>
</dbReference>
<feature type="transmembrane region" description="Helical" evidence="5">
    <location>
        <begin position="141"/>
        <end position="163"/>
    </location>
</feature>
<keyword evidence="4 5" id="KW-0472">Membrane</keyword>
<organism evidence="6 7">
    <name type="scientific">Ottowia testudinis</name>
    <dbReference type="NCBI Taxonomy" id="2816950"/>
    <lineage>
        <taxon>Bacteria</taxon>
        <taxon>Pseudomonadati</taxon>
        <taxon>Pseudomonadota</taxon>
        <taxon>Betaproteobacteria</taxon>
        <taxon>Burkholderiales</taxon>
        <taxon>Comamonadaceae</taxon>
        <taxon>Ottowia</taxon>
    </lineage>
</organism>
<evidence type="ECO:0000256" key="4">
    <source>
        <dbReference type="ARBA" id="ARBA00023136"/>
    </source>
</evidence>
<accession>A0A975CIM8</accession>
<feature type="transmembrane region" description="Helical" evidence="5">
    <location>
        <begin position="12"/>
        <end position="32"/>
    </location>
</feature>
<sequence length="339" mass="35398">MAQGPDALKHLAPNWFAIVMGLCGLSLAWGRAAPILGDMASGGALVLAGAAALMFVALAVLSLIRWQHYPEALAADLKHPVRHALIATVPVSLILLATCGVSLLGTSAWLAALWWAGSLAQFGVTLWVATRWLSADKAQSLSWPALTPVMLIPVVGNVLAPLAGVSLGAGAWATAQFGIGLLLWPVLLALIFARIAAHGMWPERLLPATFISIAPPAVIGSAALQLGGPPLLAWMCWGIALLFVLWSLQIGRRLLAQPFSIGFWSMGFPLAAFATLTLRLAQQHGAAQAPAMIALALASLVIVLLGIATWKGWREGSLLQPEPVALIAVAGSGQPPQPQ</sequence>
<dbReference type="PANTHER" id="PTHR37955">
    <property type="entry name" value="TELLURITE RESISTANCE PROTEIN TEHA"/>
    <property type="match status" value="1"/>
</dbReference>
<dbReference type="PANTHER" id="PTHR37955:SF1">
    <property type="entry name" value="DEP DOMAIN-CONTAINING PROTEIN"/>
    <property type="match status" value="1"/>
</dbReference>
<dbReference type="InterPro" id="IPR004695">
    <property type="entry name" value="SLAC1/Mae1/Ssu1/TehA"/>
</dbReference>
<dbReference type="GO" id="GO:0005886">
    <property type="term" value="C:plasma membrane"/>
    <property type="evidence" value="ECO:0007669"/>
    <property type="project" value="TreeGrafter"/>
</dbReference>
<feature type="transmembrane region" description="Helical" evidence="5">
    <location>
        <begin position="44"/>
        <end position="64"/>
    </location>
</feature>
<feature type="transmembrane region" description="Helical" evidence="5">
    <location>
        <begin position="169"/>
        <end position="193"/>
    </location>
</feature>
<dbReference type="InterPro" id="IPR038665">
    <property type="entry name" value="Voltage-dep_anion_channel_sf"/>
</dbReference>
<dbReference type="KEGG" id="otd:J1M35_02395"/>
<evidence type="ECO:0000256" key="1">
    <source>
        <dbReference type="ARBA" id="ARBA00004141"/>
    </source>
</evidence>
<keyword evidence="2 5" id="KW-0812">Transmembrane</keyword>
<protein>
    <submittedName>
        <fullName evidence="6">C4-dicarboxylate ABC transporter</fullName>
    </submittedName>
</protein>
<dbReference type="AlphaFoldDB" id="A0A975CIM8"/>
<evidence type="ECO:0000256" key="3">
    <source>
        <dbReference type="ARBA" id="ARBA00022989"/>
    </source>
</evidence>
<dbReference type="RefSeq" id="WP_208009543.1">
    <property type="nucleotide sequence ID" value="NZ_CP071796.1"/>
</dbReference>
<proteinExistence type="predicted"/>
<dbReference type="Gene3D" id="1.50.10.150">
    <property type="entry name" value="Voltage-dependent anion channel"/>
    <property type="match status" value="1"/>
</dbReference>
<feature type="transmembrane region" description="Helical" evidence="5">
    <location>
        <begin position="109"/>
        <end position="129"/>
    </location>
</feature>
<evidence type="ECO:0000313" key="7">
    <source>
        <dbReference type="Proteomes" id="UP000663903"/>
    </source>
</evidence>
<keyword evidence="3 5" id="KW-1133">Transmembrane helix</keyword>
<gene>
    <name evidence="6" type="ORF">J1M35_02395</name>
</gene>
<feature type="transmembrane region" description="Helical" evidence="5">
    <location>
        <begin position="84"/>
        <end position="103"/>
    </location>
</feature>